<comment type="caution">
    <text evidence="1">The sequence shown here is derived from an EMBL/GenBank/DDBJ whole genome shotgun (WGS) entry which is preliminary data.</text>
</comment>
<dbReference type="Proteomes" id="UP000525329">
    <property type="component" value="Unassembled WGS sequence"/>
</dbReference>
<dbReference type="EMBL" id="JACCHU010000002">
    <property type="protein sequence ID" value="NYT52665.1"/>
    <property type="molecule type" value="Genomic_DNA"/>
</dbReference>
<sequence>MCQYKNLTNLANFVPNGRLGQLFTKAKSYNQINIELNKILPNTLKPFIKLCLIKDNTATLITNNHAIYCRTQKQIVKLLEILIQIPALESITHIEIKININ</sequence>
<evidence type="ECO:0008006" key="3">
    <source>
        <dbReference type="Google" id="ProtNLM"/>
    </source>
</evidence>
<evidence type="ECO:0000313" key="2">
    <source>
        <dbReference type="Proteomes" id="UP000525329"/>
    </source>
</evidence>
<dbReference type="AlphaFoldDB" id="A0A853G2L8"/>
<proteinExistence type="predicted"/>
<name>A0A853G2L8_9GAMM</name>
<gene>
    <name evidence="1" type="ORF">H0A74_03750</name>
</gene>
<organism evidence="1 2">
    <name type="scientific">Candidatus Vesicomyosocius endoextente</name>
    <dbReference type="NCBI Taxonomy" id="2738853"/>
    <lineage>
        <taxon>Bacteria</taxon>
        <taxon>Pseudomonadati</taxon>
        <taxon>Pseudomonadota</taxon>
        <taxon>Gammaproteobacteria</taxon>
        <taxon>Candidatus Pseudothioglobaceae</taxon>
        <taxon>Candidatus Vesicomyidisocius</taxon>
    </lineage>
</organism>
<evidence type="ECO:0000313" key="1">
    <source>
        <dbReference type="EMBL" id="NYT52665.1"/>
    </source>
</evidence>
<reference evidence="1 2" key="1">
    <citation type="submission" date="2020-05" db="EMBL/GenBank/DDBJ databases">
        <title>Horizontal transmission and recombination maintain forever young bacterial symbiont genomes.</title>
        <authorList>
            <person name="Russell S.L."/>
            <person name="Pepper-Tunick E."/>
            <person name="Svedberg J."/>
            <person name="Byrne A."/>
            <person name="Ruelas Castillo J."/>
            <person name="Vollmers C."/>
            <person name="Beinart R.A."/>
            <person name="Corbett-Detig R."/>
        </authorList>
    </citation>
    <scope>NUCLEOTIDE SEQUENCE [LARGE SCALE GENOMIC DNA]</scope>
    <source>
        <strain evidence="1">Monterey_2004</strain>
    </source>
</reference>
<protein>
    <recommendedName>
        <fullName evidence="3">DUF721 domain-containing protein</fullName>
    </recommendedName>
</protein>
<accession>A0A853G2L8</accession>